<dbReference type="Proteomes" id="UP000800303">
    <property type="component" value="Unassembled WGS sequence"/>
</dbReference>
<keyword evidence="3" id="KW-1185">Reference proteome</keyword>
<evidence type="ECO:0000313" key="2">
    <source>
        <dbReference type="EMBL" id="NGZ77704.1"/>
    </source>
</evidence>
<accession>A0ABX0FCB7</accession>
<protein>
    <submittedName>
        <fullName evidence="2">DMP19 family protein</fullName>
    </submittedName>
</protein>
<dbReference type="InterPro" id="IPR025402">
    <property type="entry name" value="DMP19_C"/>
</dbReference>
<reference evidence="2 3" key="1">
    <citation type="submission" date="2020-01" db="EMBL/GenBank/DDBJ databases">
        <title>Polyphasic characterisation and genomic insights into a novel alkali tolerant bacterium VR-M41.</title>
        <authorList>
            <person name="Vemuluri V.R."/>
        </authorList>
    </citation>
    <scope>NUCLEOTIDE SEQUENCE [LARGE SCALE GENOMIC DNA]</scope>
    <source>
        <strain evidence="2 3">VR-M41</strain>
    </source>
</reference>
<dbReference type="EMBL" id="JAAFGS010000010">
    <property type="protein sequence ID" value="NGZ77704.1"/>
    <property type="molecule type" value="Genomic_DNA"/>
</dbReference>
<feature type="domain" description="DNA mimic protein DMP19 C-terminal" evidence="1">
    <location>
        <begin position="46"/>
        <end position="154"/>
    </location>
</feature>
<evidence type="ECO:0000313" key="3">
    <source>
        <dbReference type="Proteomes" id="UP000800303"/>
    </source>
</evidence>
<proteinExistence type="predicted"/>
<name>A0ABX0FCB7_9BACL</name>
<organism evidence="2 3">
    <name type="scientific">Saccharibacillus alkalitolerans</name>
    <dbReference type="NCBI Taxonomy" id="2705290"/>
    <lineage>
        <taxon>Bacteria</taxon>
        <taxon>Bacillati</taxon>
        <taxon>Bacillota</taxon>
        <taxon>Bacilli</taxon>
        <taxon>Bacillales</taxon>
        <taxon>Paenibacillaceae</taxon>
        <taxon>Saccharibacillus</taxon>
    </lineage>
</organism>
<dbReference type="RefSeq" id="WP_166278610.1">
    <property type="nucleotide sequence ID" value="NZ_JAAFGS010000010.1"/>
</dbReference>
<sequence>MGFEDVEINVSEETINGNDIDAIIEPLWWNVNIYDGEKEYKDDLKKFTLPQIYTFAIEWYLAEVNNGGHDQFFSNSTGIVWEEALNGFKAIGIEDYYTILLEAVNRLGGKPNMDREKRQDQLVEYNADFEDLDHRIYQSESHIEEKILSYIRENQKEFLFKGIVHKPK</sequence>
<evidence type="ECO:0000259" key="1">
    <source>
        <dbReference type="Pfam" id="PF14300"/>
    </source>
</evidence>
<comment type="caution">
    <text evidence="2">The sequence shown here is derived from an EMBL/GenBank/DDBJ whole genome shotgun (WGS) entry which is preliminary data.</text>
</comment>
<dbReference type="Pfam" id="PF14300">
    <property type="entry name" value="DMP19"/>
    <property type="match status" value="1"/>
</dbReference>
<dbReference type="Gene3D" id="1.20.1420.60">
    <property type="match status" value="1"/>
</dbReference>
<gene>
    <name evidence="2" type="ORF">GYN08_20640</name>
</gene>